<gene>
    <name evidence="1" type="ORF">EMCG_05918</name>
</gene>
<organism evidence="1 2">
    <name type="scientific">[Emmonsia] crescens</name>
    <dbReference type="NCBI Taxonomy" id="73230"/>
    <lineage>
        <taxon>Eukaryota</taxon>
        <taxon>Fungi</taxon>
        <taxon>Dikarya</taxon>
        <taxon>Ascomycota</taxon>
        <taxon>Pezizomycotina</taxon>
        <taxon>Eurotiomycetes</taxon>
        <taxon>Eurotiomycetidae</taxon>
        <taxon>Onygenales</taxon>
        <taxon>Ajellomycetaceae</taxon>
        <taxon>Emergomyces</taxon>
    </lineage>
</organism>
<dbReference type="EMBL" id="LCZI01000105">
    <property type="protein sequence ID" value="KKZ68459.1"/>
    <property type="molecule type" value="Genomic_DNA"/>
</dbReference>
<protein>
    <submittedName>
        <fullName evidence="1">Uncharacterized protein</fullName>
    </submittedName>
</protein>
<dbReference type="VEuPathDB" id="FungiDB:EMCG_05918"/>
<evidence type="ECO:0000313" key="1">
    <source>
        <dbReference type="EMBL" id="KKZ68459.1"/>
    </source>
</evidence>
<dbReference type="GO" id="GO:0000172">
    <property type="term" value="C:ribonuclease MRP complex"/>
    <property type="evidence" value="ECO:0007669"/>
    <property type="project" value="TreeGrafter"/>
</dbReference>
<comment type="caution">
    <text evidence="1">The sequence shown here is derived from an EMBL/GenBank/DDBJ whole genome shotgun (WGS) entry which is preliminary data.</text>
</comment>
<dbReference type="GO" id="GO:0001682">
    <property type="term" value="P:tRNA 5'-leader removal"/>
    <property type="evidence" value="ECO:0007669"/>
    <property type="project" value="InterPro"/>
</dbReference>
<dbReference type="GO" id="GO:0000447">
    <property type="term" value="P:endonucleolytic cleavage in ITS1 to separate SSU-rRNA from 5.8S rRNA and LSU-rRNA from tricistronic rRNA transcript (SSU-rRNA, 5.8S rRNA, LSU-rRNA)"/>
    <property type="evidence" value="ECO:0007669"/>
    <property type="project" value="TreeGrafter"/>
</dbReference>
<dbReference type="Proteomes" id="UP000034164">
    <property type="component" value="Unassembled WGS sequence"/>
</dbReference>
<dbReference type="InterPro" id="IPR013893">
    <property type="entry name" value="RNase_P_Rpp40"/>
</dbReference>
<dbReference type="PANTHER" id="PTHR15396">
    <property type="entry name" value="RIBONUCLEASE P PROTEIN SUBUNIT P40"/>
    <property type="match status" value="1"/>
</dbReference>
<accession>A0A0G2J7G9</accession>
<dbReference type="OrthoDB" id="63112at2759"/>
<dbReference type="Pfam" id="PF08584">
    <property type="entry name" value="Ribonuc_P_40"/>
    <property type="match status" value="1"/>
</dbReference>
<name>A0A0G2J7G9_9EURO</name>
<dbReference type="GO" id="GO:0004526">
    <property type="term" value="F:ribonuclease P activity"/>
    <property type="evidence" value="ECO:0007669"/>
    <property type="project" value="TreeGrafter"/>
</dbReference>
<sequence>MYEIDDPDLQKEKCYTTIGKLPPFVDPQQPPIKKSPFSSISKHSFVHSTSLILPKEIYDSVWDSISSRVRTPQYAKVIMPLSALLAHDFLNFYIKLGNILMISEGRSGVDNVYTLKDGVLRLELDKNSFERAGLDGKPIRNGGRKHVKERYAAEINLRLPSMLHGKKGFDRIVWAFRNVLTTSITWLFCDLTLSPTYSEEEAPIKKHYPQIMQYTPDAKALGTILVPPLHLSGLESDAGKEFLHETCDEIQEWLGLVFLDSPRVHAYDTIDPYLSRYTLPNQDECTPVDLVQISWKGLLPSSWITQLFAVTLRQLTSDTTKPNGWFALTSFALGREAVESKEGYTVLAQPLDKGPAEKQASETLEAGERPQRQFICWEYAGGSSYTW</sequence>
<dbReference type="AlphaFoldDB" id="A0A0G2J7G9"/>
<dbReference type="PANTHER" id="PTHR15396:SF1">
    <property type="entry name" value="RIBONUCLEASE P PROTEIN SUBUNIT P40"/>
    <property type="match status" value="1"/>
</dbReference>
<evidence type="ECO:0000313" key="2">
    <source>
        <dbReference type="Proteomes" id="UP000034164"/>
    </source>
</evidence>
<dbReference type="GO" id="GO:0030681">
    <property type="term" value="C:multimeric ribonuclease P complex"/>
    <property type="evidence" value="ECO:0007669"/>
    <property type="project" value="TreeGrafter"/>
</dbReference>
<reference evidence="2" key="1">
    <citation type="journal article" date="2015" name="PLoS Genet.">
        <title>The dynamic genome and transcriptome of the human fungal pathogen Blastomyces and close relative Emmonsia.</title>
        <authorList>
            <person name="Munoz J.F."/>
            <person name="Gauthier G.M."/>
            <person name="Desjardins C.A."/>
            <person name="Gallo J.E."/>
            <person name="Holder J."/>
            <person name="Sullivan T.D."/>
            <person name="Marty A.J."/>
            <person name="Carmen J.C."/>
            <person name="Chen Z."/>
            <person name="Ding L."/>
            <person name="Gujja S."/>
            <person name="Magrini V."/>
            <person name="Misas E."/>
            <person name="Mitreva M."/>
            <person name="Priest M."/>
            <person name="Saif S."/>
            <person name="Whiston E.A."/>
            <person name="Young S."/>
            <person name="Zeng Q."/>
            <person name="Goldman W.E."/>
            <person name="Mardis E.R."/>
            <person name="Taylor J.W."/>
            <person name="McEwen J.G."/>
            <person name="Clay O.K."/>
            <person name="Klein B.S."/>
            <person name="Cuomo C.A."/>
        </authorList>
    </citation>
    <scope>NUCLEOTIDE SEQUENCE [LARGE SCALE GENOMIC DNA]</scope>
    <source>
        <strain evidence="2">UAMH 3008</strain>
    </source>
</reference>
<proteinExistence type="predicted"/>
<dbReference type="GO" id="GO:0000171">
    <property type="term" value="F:ribonuclease MRP activity"/>
    <property type="evidence" value="ECO:0007669"/>
    <property type="project" value="TreeGrafter"/>
</dbReference>